<dbReference type="InterPro" id="IPR018976">
    <property type="entry name" value="Imelysin-like"/>
</dbReference>
<dbReference type="NCBIfam" id="NF041757">
    <property type="entry name" value="EfeO"/>
    <property type="match status" value="1"/>
</dbReference>
<dbReference type="EMBL" id="PJNB01000001">
    <property type="protein sequence ID" value="PKW15736.1"/>
    <property type="molecule type" value="Genomic_DNA"/>
</dbReference>
<reference evidence="7" key="1">
    <citation type="submission" date="2017-12" db="EMBL/GenBank/DDBJ databases">
        <title>Sequencing the genomes of 1000 Actinobacteria strains.</title>
        <authorList>
            <person name="Klenk H.-P."/>
        </authorList>
    </citation>
    <scope>NUCLEOTIDE SEQUENCE [LARGE SCALE GENOMIC DNA]</scope>
    <source>
        <strain evidence="7">DSM 44228</strain>
    </source>
</reference>
<feature type="domain" description="EfeO-type cupredoxin-like" evidence="6">
    <location>
        <begin position="16"/>
        <end position="121"/>
    </location>
</feature>
<accession>A0A2N3XYI1</accession>
<dbReference type="InterPro" id="IPR034981">
    <property type="entry name" value="Imelysin-like_EfeO/Algp7"/>
</dbReference>
<comment type="similarity">
    <text evidence="2">Belongs to the EfeM/EfeO family.</text>
</comment>
<feature type="domain" description="Imelysin-like" evidence="5">
    <location>
        <begin position="135"/>
        <end position="364"/>
    </location>
</feature>
<comment type="subcellular location">
    <subcellularLocation>
        <location evidence="1">Periplasm</location>
    </subcellularLocation>
</comment>
<dbReference type="RefSeq" id="WP_010697081.1">
    <property type="nucleotide sequence ID" value="NZ_CP061007.1"/>
</dbReference>
<feature type="chain" id="PRO_5038829023" evidence="4">
    <location>
        <begin position="27"/>
        <end position="371"/>
    </location>
</feature>
<dbReference type="Pfam" id="PF09375">
    <property type="entry name" value="Peptidase_M75"/>
    <property type="match status" value="1"/>
</dbReference>
<dbReference type="AlphaFoldDB" id="A0A2N3XYI1"/>
<protein>
    <submittedName>
        <fullName evidence="7">Iron uptake system component EfeO</fullName>
    </submittedName>
</protein>
<dbReference type="InterPro" id="IPR050894">
    <property type="entry name" value="EfeM/EfeO_iron_uptake"/>
</dbReference>
<keyword evidence="8" id="KW-1185">Reference proteome</keyword>
<dbReference type="PANTHER" id="PTHR39192:SF1">
    <property type="entry name" value="IRON UPTAKE SYSTEM COMPONENT EFEO"/>
    <property type="match status" value="1"/>
</dbReference>
<evidence type="ECO:0000256" key="1">
    <source>
        <dbReference type="ARBA" id="ARBA00004418"/>
    </source>
</evidence>
<evidence type="ECO:0000256" key="3">
    <source>
        <dbReference type="ARBA" id="ARBA00022729"/>
    </source>
</evidence>
<dbReference type="PANTHER" id="PTHR39192">
    <property type="entry name" value="IRON UPTAKE SYSTEM COMPONENT EFEO"/>
    <property type="match status" value="1"/>
</dbReference>
<dbReference type="Pfam" id="PF13473">
    <property type="entry name" value="Cupredoxin_1"/>
    <property type="match status" value="1"/>
</dbReference>
<dbReference type="OrthoDB" id="7348379at2"/>
<dbReference type="InterPro" id="IPR028096">
    <property type="entry name" value="EfeO_Cupredoxin"/>
</dbReference>
<dbReference type="GO" id="GO:0042597">
    <property type="term" value="C:periplasmic space"/>
    <property type="evidence" value="ECO:0007669"/>
    <property type="project" value="UniProtKB-SubCell"/>
</dbReference>
<evidence type="ECO:0000259" key="5">
    <source>
        <dbReference type="Pfam" id="PF09375"/>
    </source>
</evidence>
<dbReference type="CDD" id="cd14656">
    <property type="entry name" value="Imelysin-like_EfeO"/>
    <property type="match status" value="1"/>
</dbReference>
<dbReference type="PROSITE" id="PS51257">
    <property type="entry name" value="PROKAR_LIPOPROTEIN"/>
    <property type="match status" value="1"/>
</dbReference>
<evidence type="ECO:0000313" key="7">
    <source>
        <dbReference type="EMBL" id="PKW15736.1"/>
    </source>
</evidence>
<dbReference type="Gene3D" id="2.60.40.420">
    <property type="entry name" value="Cupredoxins - blue copper proteins"/>
    <property type="match status" value="1"/>
</dbReference>
<keyword evidence="3 4" id="KW-0732">Signal</keyword>
<proteinExistence type="inferred from homology"/>
<comment type="caution">
    <text evidence="7">The sequence shown here is derived from an EMBL/GenBank/DDBJ whole genome shotgun (WGS) entry which is preliminary data.</text>
</comment>
<feature type="signal peptide" evidence="4">
    <location>
        <begin position="1"/>
        <end position="26"/>
    </location>
</feature>
<dbReference type="InterPro" id="IPR053377">
    <property type="entry name" value="Iron_uptake_EfeM/EfeO"/>
</dbReference>
<evidence type="ECO:0000313" key="8">
    <source>
        <dbReference type="Proteomes" id="UP000233786"/>
    </source>
</evidence>
<dbReference type="InterPro" id="IPR008972">
    <property type="entry name" value="Cupredoxin"/>
</dbReference>
<evidence type="ECO:0000259" key="6">
    <source>
        <dbReference type="Pfam" id="PF13473"/>
    </source>
</evidence>
<dbReference type="STRING" id="994479.GCA_000194155_03732"/>
<dbReference type="InterPro" id="IPR038352">
    <property type="entry name" value="Imelysin_sf"/>
</dbReference>
<dbReference type="Gene3D" id="1.20.1420.20">
    <property type="entry name" value="M75 peptidase, HXXE motif"/>
    <property type="match status" value="1"/>
</dbReference>
<organism evidence="7 8">
    <name type="scientific">Saccharopolyspora spinosa</name>
    <dbReference type="NCBI Taxonomy" id="60894"/>
    <lineage>
        <taxon>Bacteria</taxon>
        <taxon>Bacillati</taxon>
        <taxon>Actinomycetota</taxon>
        <taxon>Actinomycetes</taxon>
        <taxon>Pseudonocardiales</taxon>
        <taxon>Pseudonocardiaceae</taxon>
        <taxon>Saccharopolyspora</taxon>
    </lineage>
</organism>
<evidence type="ECO:0000256" key="2">
    <source>
        <dbReference type="ARBA" id="ARBA00005989"/>
    </source>
</evidence>
<evidence type="ECO:0000256" key="4">
    <source>
        <dbReference type="SAM" id="SignalP"/>
    </source>
</evidence>
<name>A0A2N3XYI1_SACSN</name>
<gene>
    <name evidence="7" type="ORF">A8926_3485</name>
</gene>
<sequence>MTTNARALLPALGAILLAAGCAGQPAGDAPGAITVDASDDACTLSATSAPAGTIRFDITNKGSQVTEFYLYGEGDRIISEVENIGPGLNRQLVAEVPQGGKYTTACKPGMRGDGIRGDFTVTGTAAAQGGAAAQAVTDYKRYVDEQADELKARTTQFVAAVKAGDVAQAKQLYAQARIPWERIEPVAESFGDLDPRMDGREADLEPGQQFTGFHRLEKDLWVTGPQPDTPAIADQLLADVDQLVAQTRTVELTPSGAANGAKELLDEVATGKVTGEEEIFSHTDLWDFKANVDGAKQVVTALRPVLAEKDPKLVATLDEKFAAVDALLARYQVGDGYRLYNELTPEQVKELAAAVDALSEPLSKTAGVVAR</sequence>
<dbReference type="Proteomes" id="UP000233786">
    <property type="component" value="Unassembled WGS sequence"/>
</dbReference>